<protein>
    <submittedName>
        <fullName evidence="2">Uncharacterized protein</fullName>
    </submittedName>
</protein>
<reference evidence="2" key="1">
    <citation type="submission" date="2021-01" db="EMBL/GenBank/DDBJ databases">
        <title>Genome public.</title>
        <authorList>
            <person name="Liu C."/>
            <person name="Sun Q."/>
        </authorList>
    </citation>
    <scope>NUCLEOTIDE SEQUENCE</scope>
    <source>
        <strain evidence="2">M6</strain>
    </source>
</reference>
<keyword evidence="1" id="KW-1133">Transmembrane helix</keyword>
<dbReference type="RefSeq" id="WP_201427190.1">
    <property type="nucleotide sequence ID" value="NZ_JAEQMG010000048.1"/>
</dbReference>
<keyword evidence="1" id="KW-0472">Membrane</keyword>
<keyword evidence="1" id="KW-0812">Transmembrane</keyword>
<dbReference type="AlphaFoldDB" id="A0A934TYS7"/>
<evidence type="ECO:0000256" key="1">
    <source>
        <dbReference type="SAM" id="Phobius"/>
    </source>
</evidence>
<dbReference type="Proteomes" id="UP000633365">
    <property type="component" value="Unassembled WGS sequence"/>
</dbReference>
<comment type="caution">
    <text evidence="2">The sequence shown here is derived from an EMBL/GenBank/DDBJ whole genome shotgun (WGS) entry which is preliminary data.</text>
</comment>
<evidence type="ECO:0000313" key="2">
    <source>
        <dbReference type="EMBL" id="MBK6088291.1"/>
    </source>
</evidence>
<gene>
    <name evidence="2" type="ORF">JKK62_06410</name>
</gene>
<evidence type="ECO:0000313" key="3">
    <source>
        <dbReference type="Proteomes" id="UP000633365"/>
    </source>
</evidence>
<feature type="transmembrane region" description="Helical" evidence="1">
    <location>
        <begin position="18"/>
        <end position="39"/>
    </location>
</feature>
<keyword evidence="3" id="KW-1185">Reference proteome</keyword>
<accession>A0A934TYS7</accession>
<dbReference type="EMBL" id="JAEQMG010000048">
    <property type="protein sequence ID" value="MBK6088291.1"/>
    <property type="molecule type" value="Genomic_DNA"/>
</dbReference>
<sequence length="181" mass="20256">MISTIDELTPIIQESNSALVGALIGAAVALLGVIITEIITSYRRKKDRIANAKPIIINYLNESVTTNPLTTYIFRSDSEDTNDITGSFKNTDNGLLFLDYVDIGSKRFIPKNFAVVDKNTEFSITLQGLGGASLDNEIRLYFHDIFGNQYYYRLKQTSSSRKYIRIALADDEPQSVKMANK</sequence>
<proteinExistence type="predicted"/>
<organism evidence="2 3">
    <name type="scientific">Ruminococcus difficilis</name>
    <dbReference type="NCBI Taxonomy" id="2763069"/>
    <lineage>
        <taxon>Bacteria</taxon>
        <taxon>Bacillati</taxon>
        <taxon>Bacillota</taxon>
        <taxon>Clostridia</taxon>
        <taxon>Eubacteriales</taxon>
        <taxon>Oscillospiraceae</taxon>
        <taxon>Ruminococcus</taxon>
    </lineage>
</organism>
<name>A0A934TYS7_9FIRM</name>